<reference evidence="2 3" key="1">
    <citation type="submission" date="2015-01" db="EMBL/GenBank/DDBJ databases">
        <title>Evolution of Trichinella species and genotypes.</title>
        <authorList>
            <person name="Korhonen P.K."/>
            <person name="Edoardo P."/>
            <person name="Giuseppe L.R."/>
            <person name="Gasser R.B."/>
        </authorList>
    </citation>
    <scope>NUCLEOTIDE SEQUENCE [LARGE SCALE GENOMIC DNA]</scope>
    <source>
        <strain evidence="2">ISS37</strain>
    </source>
</reference>
<protein>
    <submittedName>
        <fullName evidence="2">Uncharacterized protein</fullName>
    </submittedName>
</protein>
<dbReference type="Proteomes" id="UP000054630">
    <property type="component" value="Unassembled WGS sequence"/>
</dbReference>
<comment type="caution">
    <text evidence="2">The sequence shown here is derived from an EMBL/GenBank/DDBJ whole genome shotgun (WGS) entry which is preliminary data.</text>
</comment>
<dbReference type="EMBL" id="JYDL01000040">
    <property type="protein sequence ID" value="KRX21299.1"/>
    <property type="molecule type" value="Genomic_DNA"/>
</dbReference>
<feature type="region of interest" description="Disordered" evidence="1">
    <location>
        <begin position="229"/>
        <end position="250"/>
    </location>
</feature>
<dbReference type="OrthoDB" id="10340674at2759"/>
<evidence type="ECO:0000313" key="3">
    <source>
        <dbReference type="Proteomes" id="UP000054630"/>
    </source>
</evidence>
<name>A0A0V0S3F1_9BILA</name>
<sequence length="303" mass="34439">MVSSKLDVCKCNANTACTKQLLSLLFFVTQKKKKRRFSDNFHHCVINKQPRKERKQLTEAIEPQSLFASWKTGNFALLLLLLLLVQQQCSIVNWNMRNQATMFKGDESRNPAIPDAAVGQKLFCTILPLAICHGGCGACFFFHYTLSEVKSAFFVQQAELLPSAINHWSVGRLLQPAVALRRASLKRATSPLWALWFDKCLLSPKACLADKHFGMEPVSMIISRVSLDDRRGQGQNPQREVDQEPSRRRPAAVTKCHCGISFNWKSLLLRSTPRSRLRNTLSCLFQHREIGQLIYKTTDLQYG</sequence>
<accession>A0A0V0S3F1</accession>
<gene>
    <name evidence="2" type="ORF">T07_4697</name>
</gene>
<evidence type="ECO:0000256" key="1">
    <source>
        <dbReference type="SAM" id="MobiDB-lite"/>
    </source>
</evidence>
<dbReference type="AlphaFoldDB" id="A0A0V0S3F1"/>
<proteinExistence type="predicted"/>
<evidence type="ECO:0000313" key="2">
    <source>
        <dbReference type="EMBL" id="KRX21299.1"/>
    </source>
</evidence>
<keyword evidence="3" id="KW-1185">Reference proteome</keyword>
<organism evidence="2 3">
    <name type="scientific">Trichinella nelsoni</name>
    <dbReference type="NCBI Taxonomy" id="6336"/>
    <lineage>
        <taxon>Eukaryota</taxon>
        <taxon>Metazoa</taxon>
        <taxon>Ecdysozoa</taxon>
        <taxon>Nematoda</taxon>
        <taxon>Enoplea</taxon>
        <taxon>Dorylaimia</taxon>
        <taxon>Trichinellida</taxon>
        <taxon>Trichinellidae</taxon>
        <taxon>Trichinella</taxon>
    </lineage>
</organism>